<proteinExistence type="predicted"/>
<evidence type="ECO:0000313" key="1">
    <source>
        <dbReference type="EMBL" id="KAL0472289.1"/>
    </source>
</evidence>
<reference evidence="1 2" key="1">
    <citation type="submission" date="2023-09" db="EMBL/GenBank/DDBJ databases">
        <title>Multi-omics analysis of a traditional fermented food reveals byproduct-associated fungal strains for waste-to-food upcycling.</title>
        <authorList>
            <consortium name="Lawrence Berkeley National Laboratory"/>
            <person name="Rekdal V.M."/>
            <person name="Villalobos-Escobedo J.M."/>
            <person name="Rodriguez-Valeron N."/>
            <person name="Garcia M.O."/>
            <person name="Vasquez D.P."/>
            <person name="Damayanti I."/>
            <person name="Sorensen P.M."/>
            <person name="Baidoo E.E."/>
            <person name="De Carvalho A.C."/>
            <person name="Riley R."/>
            <person name="Lipzen A."/>
            <person name="He G."/>
            <person name="Yan M."/>
            <person name="Haridas S."/>
            <person name="Daum C."/>
            <person name="Yoshinaga Y."/>
            <person name="Ng V."/>
            <person name="Grigoriev I.V."/>
            <person name="Munk R."/>
            <person name="Nuraida L."/>
            <person name="Wijaya C.H."/>
            <person name="Morales P.-C."/>
            <person name="Keasling J.D."/>
        </authorList>
    </citation>
    <scope>NUCLEOTIDE SEQUENCE [LARGE SCALE GENOMIC DNA]</scope>
    <source>
        <strain evidence="1 2">FGSC 2613</strain>
    </source>
</reference>
<evidence type="ECO:0000313" key="2">
    <source>
        <dbReference type="Proteomes" id="UP001451303"/>
    </source>
</evidence>
<dbReference type="Proteomes" id="UP001451303">
    <property type="component" value="Unassembled WGS sequence"/>
</dbReference>
<protein>
    <submittedName>
        <fullName evidence="1">Uncharacterized protein</fullName>
    </submittedName>
</protein>
<gene>
    <name evidence="1" type="ORF">QR685DRAFT_570893</name>
</gene>
<comment type="caution">
    <text evidence="1">The sequence shown here is derived from an EMBL/GenBank/DDBJ whole genome shotgun (WGS) entry which is preliminary data.</text>
</comment>
<accession>A0ABR3DHX2</accession>
<keyword evidence="2" id="KW-1185">Reference proteome</keyword>
<organism evidence="1 2">
    <name type="scientific">Neurospora intermedia</name>
    <dbReference type="NCBI Taxonomy" id="5142"/>
    <lineage>
        <taxon>Eukaryota</taxon>
        <taxon>Fungi</taxon>
        <taxon>Dikarya</taxon>
        <taxon>Ascomycota</taxon>
        <taxon>Pezizomycotina</taxon>
        <taxon>Sordariomycetes</taxon>
        <taxon>Sordariomycetidae</taxon>
        <taxon>Sordariales</taxon>
        <taxon>Sordariaceae</taxon>
        <taxon>Neurospora</taxon>
    </lineage>
</organism>
<name>A0ABR3DHX2_NEUIN</name>
<sequence length="89" mass="9766">MAAGMGRRPSDALHLPRSALMIASANVIQEASSSPGPALRVRSQRYPHTFLSESRDESDSFVTGLHKPLIFRTAQGRRVKMCVHGNGHR</sequence>
<dbReference type="EMBL" id="JAVLET010000003">
    <property type="protein sequence ID" value="KAL0472289.1"/>
    <property type="molecule type" value="Genomic_DNA"/>
</dbReference>